<comment type="caution">
    <text evidence="10">The sequence shown here is derived from an EMBL/GenBank/DDBJ whole genome shotgun (WGS) entry which is preliminary data.</text>
</comment>
<feature type="domain" description="Trichome birefringence-like C-terminal" evidence="8">
    <location>
        <begin position="140"/>
        <end position="178"/>
    </location>
</feature>
<dbReference type="Pfam" id="PF13839">
    <property type="entry name" value="PC-Esterase"/>
    <property type="match status" value="1"/>
</dbReference>
<evidence type="ECO:0000256" key="4">
    <source>
        <dbReference type="ARBA" id="ARBA00022968"/>
    </source>
</evidence>
<dbReference type="GO" id="GO:0005794">
    <property type="term" value="C:Golgi apparatus"/>
    <property type="evidence" value="ECO:0007669"/>
    <property type="project" value="TreeGrafter"/>
</dbReference>
<dbReference type="PANTHER" id="PTHR32285">
    <property type="entry name" value="PROTEIN TRICHOME BIREFRINGENCE-LIKE 9-RELATED"/>
    <property type="match status" value="1"/>
</dbReference>
<evidence type="ECO:0000313" key="10">
    <source>
        <dbReference type="EMBL" id="KAF5175675.1"/>
    </source>
</evidence>
<dbReference type="InterPro" id="IPR025846">
    <property type="entry name" value="TBL_N"/>
</dbReference>
<dbReference type="InterPro" id="IPR029962">
    <property type="entry name" value="TBL"/>
</dbReference>
<organism evidence="10 11">
    <name type="scientific">Thalictrum thalictroides</name>
    <name type="common">Rue-anemone</name>
    <name type="synonym">Anemone thalictroides</name>
    <dbReference type="NCBI Taxonomy" id="46969"/>
    <lineage>
        <taxon>Eukaryota</taxon>
        <taxon>Viridiplantae</taxon>
        <taxon>Streptophyta</taxon>
        <taxon>Embryophyta</taxon>
        <taxon>Tracheophyta</taxon>
        <taxon>Spermatophyta</taxon>
        <taxon>Magnoliopsida</taxon>
        <taxon>Ranunculales</taxon>
        <taxon>Ranunculaceae</taxon>
        <taxon>Thalictroideae</taxon>
        <taxon>Thalictrum</taxon>
    </lineage>
</organism>
<keyword evidence="3 7" id="KW-0812">Transmembrane</keyword>
<evidence type="ECO:0000259" key="9">
    <source>
        <dbReference type="Pfam" id="PF14416"/>
    </source>
</evidence>
<dbReference type="AlphaFoldDB" id="A0A7J6UU27"/>
<dbReference type="InterPro" id="IPR026057">
    <property type="entry name" value="TBL_C"/>
</dbReference>
<keyword evidence="6 7" id="KW-0472">Membrane</keyword>
<keyword evidence="5 7" id="KW-1133">Transmembrane helix</keyword>
<evidence type="ECO:0000256" key="7">
    <source>
        <dbReference type="SAM" id="Phobius"/>
    </source>
</evidence>
<proteinExistence type="inferred from homology"/>
<evidence type="ECO:0000256" key="3">
    <source>
        <dbReference type="ARBA" id="ARBA00022692"/>
    </source>
</evidence>
<dbReference type="Proteomes" id="UP000554482">
    <property type="component" value="Unassembled WGS sequence"/>
</dbReference>
<name>A0A7J6UU27_THATH</name>
<evidence type="ECO:0000256" key="2">
    <source>
        <dbReference type="ARBA" id="ARBA00007727"/>
    </source>
</evidence>
<sequence>MKLHSVDLPYGKNQNLKNTTKVVLLIGLAILFTTVPLYYPLLTYPVLITRSLSRSSSLSSVLPPSSSSYDVLKDQVTDTIRVGVTKKCDIFTGEWIPNPGAPYYTNTTCWAIHEHQNCMKYGRPDTDFMKWRWKPNDCELPIFDPSQFLELVRGKSLAFVGDSVARNQMQSLICLLSRVSFHLSNICYYA</sequence>
<evidence type="ECO:0000256" key="6">
    <source>
        <dbReference type="ARBA" id="ARBA00023136"/>
    </source>
</evidence>
<evidence type="ECO:0000313" key="11">
    <source>
        <dbReference type="Proteomes" id="UP000554482"/>
    </source>
</evidence>
<feature type="transmembrane region" description="Helical" evidence="7">
    <location>
        <begin position="22"/>
        <end position="47"/>
    </location>
</feature>
<comment type="subcellular location">
    <subcellularLocation>
        <location evidence="1">Membrane</location>
        <topology evidence="1">Single-pass membrane protein</topology>
    </subcellularLocation>
</comment>
<dbReference type="GO" id="GO:0016020">
    <property type="term" value="C:membrane"/>
    <property type="evidence" value="ECO:0007669"/>
    <property type="project" value="UniProtKB-SubCell"/>
</dbReference>
<dbReference type="GO" id="GO:0016413">
    <property type="term" value="F:O-acetyltransferase activity"/>
    <property type="evidence" value="ECO:0007669"/>
    <property type="project" value="InterPro"/>
</dbReference>
<reference evidence="10 11" key="1">
    <citation type="submission" date="2020-06" db="EMBL/GenBank/DDBJ databases">
        <title>Transcriptomic and genomic resources for Thalictrum thalictroides and T. hernandezii: Facilitating candidate gene discovery in an emerging model plant lineage.</title>
        <authorList>
            <person name="Arias T."/>
            <person name="Riano-Pachon D.M."/>
            <person name="Di Stilio V.S."/>
        </authorList>
    </citation>
    <scope>NUCLEOTIDE SEQUENCE [LARGE SCALE GENOMIC DNA]</scope>
    <source>
        <strain evidence="11">cv. WT478/WT964</strain>
        <tissue evidence="10">Leaves</tissue>
    </source>
</reference>
<keyword evidence="4" id="KW-0735">Signal-anchor</keyword>
<dbReference type="PANTHER" id="PTHR32285:SF247">
    <property type="entry name" value="PROTEIN TRICHOME BIREFRINGENCE-LIKE 19"/>
    <property type="match status" value="1"/>
</dbReference>
<dbReference type="Pfam" id="PF14416">
    <property type="entry name" value="PMR5N"/>
    <property type="match status" value="1"/>
</dbReference>
<evidence type="ECO:0000256" key="5">
    <source>
        <dbReference type="ARBA" id="ARBA00022989"/>
    </source>
</evidence>
<dbReference type="EMBL" id="JABWDY010043749">
    <property type="protein sequence ID" value="KAF5175675.1"/>
    <property type="molecule type" value="Genomic_DNA"/>
</dbReference>
<gene>
    <name evidence="10" type="ORF">FRX31_034738</name>
</gene>
<keyword evidence="11" id="KW-1185">Reference proteome</keyword>
<protein>
    <submittedName>
        <fullName evidence="10">Trichome birefringence-like</fullName>
    </submittedName>
</protein>
<evidence type="ECO:0000259" key="8">
    <source>
        <dbReference type="Pfam" id="PF13839"/>
    </source>
</evidence>
<evidence type="ECO:0000256" key="1">
    <source>
        <dbReference type="ARBA" id="ARBA00004167"/>
    </source>
</evidence>
<comment type="similarity">
    <text evidence="2">Belongs to the PC-esterase family. TBL subfamily.</text>
</comment>
<accession>A0A7J6UU27</accession>
<feature type="domain" description="Trichome birefringence-like N-terminal" evidence="9">
    <location>
        <begin position="86"/>
        <end position="139"/>
    </location>
</feature>
<dbReference type="OrthoDB" id="1739608at2759"/>